<organism evidence="2 3">
    <name type="scientific">Zavarzinia compransoris</name>
    <dbReference type="NCBI Taxonomy" id="1264899"/>
    <lineage>
        <taxon>Bacteria</taxon>
        <taxon>Pseudomonadati</taxon>
        <taxon>Pseudomonadota</taxon>
        <taxon>Alphaproteobacteria</taxon>
        <taxon>Rhodospirillales</taxon>
        <taxon>Zavarziniaceae</taxon>
        <taxon>Zavarzinia</taxon>
    </lineage>
</organism>
<dbReference type="AlphaFoldDB" id="A0A317E3F1"/>
<dbReference type="Proteomes" id="UP000246077">
    <property type="component" value="Unassembled WGS sequence"/>
</dbReference>
<accession>A0A317E3F1</accession>
<dbReference type="InterPro" id="IPR002347">
    <property type="entry name" value="SDR_fam"/>
</dbReference>
<evidence type="ECO:0000313" key="2">
    <source>
        <dbReference type="EMBL" id="PWR21628.1"/>
    </source>
</evidence>
<dbReference type="PANTHER" id="PTHR42879">
    <property type="entry name" value="3-OXOACYL-(ACYL-CARRIER-PROTEIN) REDUCTASE"/>
    <property type="match status" value="1"/>
</dbReference>
<dbReference type="PANTHER" id="PTHR42879:SF2">
    <property type="entry name" value="3-OXOACYL-[ACYL-CARRIER-PROTEIN] REDUCTASE FABG"/>
    <property type="match status" value="1"/>
</dbReference>
<dbReference type="EMBL" id="QGLF01000002">
    <property type="protein sequence ID" value="PWR21628.1"/>
    <property type="molecule type" value="Genomic_DNA"/>
</dbReference>
<keyword evidence="3" id="KW-1185">Reference proteome</keyword>
<dbReference type="InterPro" id="IPR050259">
    <property type="entry name" value="SDR"/>
</dbReference>
<evidence type="ECO:0000256" key="1">
    <source>
        <dbReference type="ARBA" id="ARBA00006484"/>
    </source>
</evidence>
<dbReference type="Pfam" id="PF13561">
    <property type="entry name" value="adh_short_C2"/>
    <property type="match status" value="1"/>
</dbReference>
<name>A0A317E3F1_9PROT</name>
<reference evidence="3" key="1">
    <citation type="submission" date="2018-05" db="EMBL/GenBank/DDBJ databases">
        <title>Zavarzinia sp. HR-AS.</title>
        <authorList>
            <person name="Lee Y."/>
            <person name="Jeon C.O."/>
        </authorList>
    </citation>
    <scope>NUCLEOTIDE SEQUENCE [LARGE SCALE GENOMIC DNA]</scope>
    <source>
        <strain evidence="3">DSM 1231</strain>
    </source>
</reference>
<sequence length="264" mass="26368">MATEPQSPPRPAMPASALITGGTSGIGLEVAALLAASGTGLIILNGRNEARGQAALERLRAIAPGTGFAFVAADASTAGGARTLAERASAILPGPLGLLVNSAGGDFMPKLFHLTGPDEIEGVIRHWLLSVMHVCRAVLPLMGRGSSIVSVASDAAKLATVGEAAIGAALAGVVMFSRTLAMETKRNGIRVNVVTPSLVSGTGTFDRINADPFAAKLFSKATAMAHLGVPTAADVAEAVVFLAGPAASRISGQAISINGGISAA</sequence>
<comment type="similarity">
    <text evidence="1">Belongs to the short-chain dehydrogenases/reductases (SDR) family.</text>
</comment>
<gene>
    <name evidence="2" type="ORF">DKG75_06405</name>
</gene>
<proteinExistence type="inferred from homology"/>
<dbReference type="OrthoDB" id="9793325at2"/>
<dbReference type="PRINTS" id="PR00081">
    <property type="entry name" value="GDHRDH"/>
</dbReference>
<dbReference type="Gene3D" id="3.40.50.720">
    <property type="entry name" value="NAD(P)-binding Rossmann-like Domain"/>
    <property type="match status" value="1"/>
</dbReference>
<dbReference type="InterPro" id="IPR036291">
    <property type="entry name" value="NAD(P)-bd_dom_sf"/>
</dbReference>
<comment type="caution">
    <text evidence="2">The sequence shown here is derived from an EMBL/GenBank/DDBJ whole genome shotgun (WGS) entry which is preliminary data.</text>
</comment>
<dbReference type="SUPFAM" id="SSF51735">
    <property type="entry name" value="NAD(P)-binding Rossmann-fold domains"/>
    <property type="match status" value="1"/>
</dbReference>
<evidence type="ECO:0000313" key="3">
    <source>
        <dbReference type="Proteomes" id="UP000246077"/>
    </source>
</evidence>
<dbReference type="CDD" id="cd05233">
    <property type="entry name" value="SDR_c"/>
    <property type="match status" value="1"/>
</dbReference>
<protein>
    <submittedName>
        <fullName evidence="2">Oxidoreductase</fullName>
    </submittedName>
</protein>